<gene>
    <name evidence="7" type="ORF">MUB52_20675</name>
</gene>
<protein>
    <submittedName>
        <fullName evidence="7">Oligosaccharide flippase family protein</fullName>
    </submittedName>
</protein>
<dbReference type="InterPro" id="IPR050833">
    <property type="entry name" value="Poly_Biosynth_Transport"/>
</dbReference>
<evidence type="ECO:0000256" key="2">
    <source>
        <dbReference type="ARBA" id="ARBA00022475"/>
    </source>
</evidence>
<dbReference type="EMBL" id="JALIEB010000021">
    <property type="protein sequence ID" value="MCV3273857.1"/>
    <property type="molecule type" value="Genomic_DNA"/>
</dbReference>
<dbReference type="Pfam" id="PF01943">
    <property type="entry name" value="Polysacc_synt"/>
    <property type="match status" value="1"/>
</dbReference>
<comment type="subcellular location">
    <subcellularLocation>
        <location evidence="1">Cell membrane</location>
        <topology evidence="1">Multi-pass membrane protein</topology>
    </subcellularLocation>
</comment>
<keyword evidence="3 6" id="KW-0812">Transmembrane</keyword>
<evidence type="ECO:0000256" key="5">
    <source>
        <dbReference type="ARBA" id="ARBA00023136"/>
    </source>
</evidence>
<evidence type="ECO:0000313" key="8">
    <source>
        <dbReference type="Proteomes" id="UP001208690"/>
    </source>
</evidence>
<feature type="transmembrane region" description="Helical" evidence="6">
    <location>
        <begin position="313"/>
        <end position="336"/>
    </location>
</feature>
<evidence type="ECO:0000256" key="1">
    <source>
        <dbReference type="ARBA" id="ARBA00004651"/>
    </source>
</evidence>
<comment type="caution">
    <text evidence="7">The sequence shown here is derived from an EMBL/GenBank/DDBJ whole genome shotgun (WGS) entry which is preliminary data.</text>
</comment>
<evidence type="ECO:0000256" key="6">
    <source>
        <dbReference type="SAM" id="Phobius"/>
    </source>
</evidence>
<dbReference type="PANTHER" id="PTHR30250:SF11">
    <property type="entry name" value="O-ANTIGEN TRANSPORTER-RELATED"/>
    <property type="match status" value="1"/>
</dbReference>
<feature type="transmembrane region" description="Helical" evidence="6">
    <location>
        <begin position="348"/>
        <end position="365"/>
    </location>
</feature>
<dbReference type="InterPro" id="IPR002797">
    <property type="entry name" value="Polysacc_synth"/>
</dbReference>
<feature type="transmembrane region" description="Helical" evidence="6">
    <location>
        <begin position="427"/>
        <end position="443"/>
    </location>
</feature>
<evidence type="ECO:0000256" key="4">
    <source>
        <dbReference type="ARBA" id="ARBA00022989"/>
    </source>
</evidence>
<feature type="transmembrane region" description="Helical" evidence="6">
    <location>
        <begin position="404"/>
        <end position="421"/>
    </location>
</feature>
<evidence type="ECO:0000256" key="3">
    <source>
        <dbReference type="ARBA" id="ARBA00022692"/>
    </source>
</evidence>
<name>A0ABT3BJU9_9RHOB</name>
<sequence>MSTFLSAAGGFVSLYFLARLLSKDELGGYAFTFNILTLLALVAAWGFERNIMLRVARFSSAPADLRGRGLALRATIISVLLALALAVGLLVAAPQLGMIGATEEARAWIPLLAVALVPMAAAAPLQAWFRANGRVATASMSYGLVNASRAVLLALVFLLGGAAPAVAIAVVISTLVPILLIGWAGRHARTRPPVYLRPSDIWTGAVVVVQKISNYGLRIIDVILVGLLITAAETAEYAVAARLAVFCGMGSEALQPTFVPRGRRHFATGNHAAAFREYHLARASGFVISLGVATLLAVVGPLLLGIFGAFQPAYGPMLVLSAGYVVTAGAGLHFPYLLTRGELFGTTILRLCALLLLIGSAFVLVPPLGVLGGALALGLAVLALNVAALIYLHHLTGFWGMTRPSVALVGAATLLLLAGGLDLIAPAPLVVALLGVGVAAFVIDHHTKAAGLAVLRRVRAPS</sequence>
<feature type="transmembrane region" description="Helical" evidence="6">
    <location>
        <begin position="105"/>
        <end position="129"/>
    </location>
</feature>
<keyword evidence="5 6" id="KW-0472">Membrane</keyword>
<dbReference type="PANTHER" id="PTHR30250">
    <property type="entry name" value="PST FAMILY PREDICTED COLANIC ACID TRANSPORTER"/>
    <property type="match status" value="1"/>
</dbReference>
<keyword evidence="4 6" id="KW-1133">Transmembrane helix</keyword>
<feature type="transmembrane region" description="Helical" evidence="6">
    <location>
        <begin position="70"/>
        <end position="93"/>
    </location>
</feature>
<dbReference type="Proteomes" id="UP001208690">
    <property type="component" value="Unassembled WGS sequence"/>
</dbReference>
<evidence type="ECO:0000313" key="7">
    <source>
        <dbReference type="EMBL" id="MCV3273857.1"/>
    </source>
</evidence>
<keyword evidence="8" id="KW-1185">Reference proteome</keyword>
<feature type="transmembrane region" description="Helical" evidence="6">
    <location>
        <begin position="28"/>
        <end position="47"/>
    </location>
</feature>
<proteinExistence type="predicted"/>
<feature type="transmembrane region" description="Helical" evidence="6">
    <location>
        <begin position="371"/>
        <end position="392"/>
    </location>
</feature>
<feature type="transmembrane region" description="Helical" evidence="6">
    <location>
        <begin position="286"/>
        <end position="307"/>
    </location>
</feature>
<accession>A0ABT3BJU9</accession>
<organism evidence="7 8">
    <name type="scientific">Roseobacter sinensis</name>
    <dbReference type="NCBI Taxonomy" id="2931391"/>
    <lineage>
        <taxon>Bacteria</taxon>
        <taxon>Pseudomonadati</taxon>
        <taxon>Pseudomonadota</taxon>
        <taxon>Alphaproteobacteria</taxon>
        <taxon>Rhodobacterales</taxon>
        <taxon>Roseobacteraceae</taxon>
        <taxon>Roseobacter</taxon>
    </lineage>
</organism>
<keyword evidence="2" id="KW-1003">Cell membrane</keyword>
<reference evidence="7 8" key="1">
    <citation type="submission" date="2022-04" db="EMBL/GenBank/DDBJ databases">
        <title>Roseobacter sp. WL0113 is a bacterium isolated from neritic sediment.</title>
        <authorList>
            <person name="Wang L."/>
            <person name="He W."/>
            <person name="Zhang D.-F."/>
        </authorList>
    </citation>
    <scope>NUCLEOTIDE SEQUENCE [LARGE SCALE GENOMIC DNA]</scope>
    <source>
        <strain evidence="7 8">WL0113</strain>
    </source>
</reference>